<dbReference type="RefSeq" id="WP_277359314.1">
    <property type="nucleotide sequence ID" value="NZ_JAROKN010000049.1"/>
</dbReference>
<evidence type="ECO:0000256" key="1">
    <source>
        <dbReference type="ARBA" id="ARBA00023015"/>
    </source>
</evidence>
<dbReference type="InterPro" id="IPR027417">
    <property type="entry name" value="P-loop_NTPase"/>
</dbReference>
<dbReference type="PANTHER" id="PTHR44688:SF16">
    <property type="entry name" value="DNA-BINDING TRANSCRIPTIONAL ACTIVATOR DEVR_DOSR"/>
    <property type="match status" value="1"/>
</dbReference>
<dbReference type="SMART" id="SM00382">
    <property type="entry name" value="AAA"/>
    <property type="match status" value="1"/>
</dbReference>
<dbReference type="SUPFAM" id="SSF46894">
    <property type="entry name" value="C-terminal effector domain of the bipartite response regulators"/>
    <property type="match status" value="1"/>
</dbReference>
<accession>A0ABT6D1G4</accession>
<organism evidence="5 6">
    <name type="scientific">Arthrobacter vasquezii</name>
    <dbReference type="NCBI Taxonomy" id="2977629"/>
    <lineage>
        <taxon>Bacteria</taxon>
        <taxon>Bacillati</taxon>
        <taxon>Actinomycetota</taxon>
        <taxon>Actinomycetes</taxon>
        <taxon>Micrococcales</taxon>
        <taxon>Micrococcaceae</taxon>
        <taxon>Arthrobacter</taxon>
    </lineage>
</organism>
<comment type="caution">
    <text evidence="5">The sequence shown here is derived from an EMBL/GenBank/DDBJ whole genome shotgun (WGS) entry which is preliminary data.</text>
</comment>
<evidence type="ECO:0000259" key="4">
    <source>
        <dbReference type="PROSITE" id="PS50043"/>
    </source>
</evidence>
<keyword evidence="6" id="KW-1185">Reference proteome</keyword>
<dbReference type="Proteomes" id="UP001220456">
    <property type="component" value="Unassembled WGS sequence"/>
</dbReference>
<sequence length="898" mass="96647">MGEHTDGGQDLIGREDLVEEIASVLSGSQYLGAILVGEAGVGKTALARTVARELDGSVAVLPISASPSLRKVPFGALSPYLHSLSINDVGSSVAVYRSIMAHLESSSNGQKKKMPLFLVDDSHELDDNTSVLLSQLIAGRRARVLALARTAPNPSSEFGSLHQDGLLRRYHVRPLGAPEVHELCRRELGGDVLSSVSATLAQTSGGNPMFLLALLRQGKRSGYLGVRNKVWRLVGPAPPLDVSLVDLIKVRFRRRTPEELSVLETLALAEPMPLDALVHCTDRPAVTALQEDGLIAVEGGRDRLVTLSHPLYGEVIRQDVPAGRSLTIRRKVLEVLDHDSSTADGFLRFVAWGLDCGLPPDDKTLLRAAVVANRLHDSEFALRAARAVHEPKLRGNALVEIARAQTTRGNLPYAREIVDEVLDQCESFTLAKEALLLSVALRVHGPNAPETIRADIIRWKRIVDRIAAEAPPDSPEAKVGLAISRNGYRILESYVLNYEGRFQESEKILRVVLADPYCTDEVRLAALSLLGEALGSIGKSIEGTEATNEALQIIAAHGHKFLGHSEFVITRHFVSMAHAGLWDEIEELLDTLVRSKASGPSSFTGITELSEGLIALRKGLMGSARTALILGVEGLRESDSNQLMPMALGLAAFACTMVGDTTRAKVYATEFEAGASIGTRQAQLLGKVHVVAANALFQGAARSIEELHVLAKQAVTDGMTVLAAVAYELAGRLGDERCFEPLARLTESFEGPEGAVMTAMAKAAMQKDPNALIDAAELAQSSGYLLVAAECLGKAVRYLSLRGEEHKSRTVQQKLNTIIGQLEGLQSPQFEAVRSTSKLTQRELDIARLAGQGYSNRDIAEAQGVSVRTVEGHLYRIFAKLGITSRDELPGADPASIG</sequence>
<evidence type="ECO:0000313" key="5">
    <source>
        <dbReference type="EMBL" id="MDF9278939.1"/>
    </source>
</evidence>
<dbReference type="CDD" id="cd00009">
    <property type="entry name" value="AAA"/>
    <property type="match status" value="1"/>
</dbReference>
<dbReference type="CDD" id="cd06170">
    <property type="entry name" value="LuxR_C_like"/>
    <property type="match status" value="1"/>
</dbReference>
<dbReference type="Pfam" id="PF00196">
    <property type="entry name" value="GerE"/>
    <property type="match status" value="1"/>
</dbReference>
<keyword evidence="3" id="KW-0804">Transcription</keyword>
<dbReference type="InterPro" id="IPR041664">
    <property type="entry name" value="AAA_16"/>
</dbReference>
<evidence type="ECO:0000256" key="3">
    <source>
        <dbReference type="ARBA" id="ARBA00023163"/>
    </source>
</evidence>
<evidence type="ECO:0000313" key="6">
    <source>
        <dbReference type="Proteomes" id="UP001220456"/>
    </source>
</evidence>
<name>A0ABT6D1G4_9MICC</name>
<evidence type="ECO:0000256" key="2">
    <source>
        <dbReference type="ARBA" id="ARBA00023125"/>
    </source>
</evidence>
<proteinExistence type="predicted"/>
<dbReference type="Gene3D" id="1.10.10.10">
    <property type="entry name" value="Winged helix-like DNA-binding domain superfamily/Winged helix DNA-binding domain"/>
    <property type="match status" value="1"/>
</dbReference>
<protein>
    <submittedName>
        <fullName evidence="5">LuxR C-terminal-related transcriptional regulator</fullName>
    </submittedName>
</protein>
<reference evidence="5 6" key="1">
    <citation type="journal article" date="2023" name="Int. J. Syst. Evol. Microbiol.">
        <title>Arthrobacter vasquezii sp. nov., isolated from a soil sample from Union Glacier, Antarctica.</title>
        <authorList>
            <person name="Valenzuela-Ibaceta F."/>
            <person name="Carrasco V."/>
            <person name="Lagos-Moraga S."/>
            <person name="Dietz-Vargas C."/>
            <person name="Navarro C.A."/>
            <person name="Perez-Donoso J.M."/>
        </authorList>
    </citation>
    <scope>NUCLEOTIDE SEQUENCE [LARGE SCALE GENOMIC DNA]</scope>
    <source>
        <strain evidence="5 6">EH-1B-1</strain>
    </source>
</reference>
<keyword evidence="2" id="KW-0238">DNA-binding</keyword>
<dbReference type="Gene3D" id="3.40.50.300">
    <property type="entry name" value="P-loop containing nucleotide triphosphate hydrolases"/>
    <property type="match status" value="1"/>
</dbReference>
<dbReference type="EMBL" id="JAROKN010000049">
    <property type="protein sequence ID" value="MDF9278939.1"/>
    <property type="molecule type" value="Genomic_DNA"/>
</dbReference>
<dbReference type="InterPro" id="IPR000792">
    <property type="entry name" value="Tscrpt_reg_LuxR_C"/>
</dbReference>
<dbReference type="InterPro" id="IPR016032">
    <property type="entry name" value="Sig_transdc_resp-reg_C-effctor"/>
</dbReference>
<feature type="domain" description="HTH luxR-type" evidence="4">
    <location>
        <begin position="832"/>
        <end position="898"/>
    </location>
</feature>
<dbReference type="InterPro" id="IPR036388">
    <property type="entry name" value="WH-like_DNA-bd_sf"/>
</dbReference>
<dbReference type="PANTHER" id="PTHR44688">
    <property type="entry name" value="DNA-BINDING TRANSCRIPTIONAL ACTIVATOR DEVR_DOSR"/>
    <property type="match status" value="1"/>
</dbReference>
<keyword evidence="1" id="KW-0805">Transcription regulation</keyword>
<dbReference type="InterPro" id="IPR003593">
    <property type="entry name" value="AAA+_ATPase"/>
</dbReference>
<dbReference type="PROSITE" id="PS50043">
    <property type="entry name" value="HTH_LUXR_2"/>
    <property type="match status" value="1"/>
</dbReference>
<dbReference type="SUPFAM" id="SSF52540">
    <property type="entry name" value="P-loop containing nucleoside triphosphate hydrolases"/>
    <property type="match status" value="1"/>
</dbReference>
<dbReference type="PRINTS" id="PR00038">
    <property type="entry name" value="HTHLUXR"/>
</dbReference>
<gene>
    <name evidence="5" type="ORF">P4U43_14205</name>
</gene>
<dbReference type="Pfam" id="PF13191">
    <property type="entry name" value="AAA_16"/>
    <property type="match status" value="1"/>
</dbReference>
<dbReference type="SMART" id="SM00421">
    <property type="entry name" value="HTH_LUXR"/>
    <property type="match status" value="1"/>
</dbReference>